<evidence type="ECO:0000256" key="8">
    <source>
        <dbReference type="ARBA" id="ARBA00022553"/>
    </source>
</evidence>
<dbReference type="AlphaFoldDB" id="A0A5D2AVT9"/>
<dbReference type="InterPro" id="IPR021720">
    <property type="entry name" value="Malectin_dom"/>
</dbReference>
<organism evidence="28 29">
    <name type="scientific">Gossypium darwinii</name>
    <name type="common">Darwin's cotton</name>
    <name type="synonym">Gossypium barbadense var. darwinii</name>
    <dbReference type="NCBI Taxonomy" id="34276"/>
    <lineage>
        <taxon>Eukaryota</taxon>
        <taxon>Viridiplantae</taxon>
        <taxon>Streptophyta</taxon>
        <taxon>Embryophyta</taxon>
        <taxon>Tracheophyta</taxon>
        <taxon>Spermatophyta</taxon>
        <taxon>Magnoliopsida</taxon>
        <taxon>eudicotyledons</taxon>
        <taxon>Gunneridae</taxon>
        <taxon>Pentapetalae</taxon>
        <taxon>rosids</taxon>
        <taxon>malvids</taxon>
        <taxon>Malvales</taxon>
        <taxon>Malvaceae</taxon>
        <taxon>Malvoideae</taxon>
        <taxon>Gossypium</taxon>
    </lineage>
</organism>
<dbReference type="FunFam" id="3.80.10.10:FF:000041">
    <property type="entry name" value="LRR receptor-like serine/threonine-protein kinase ERECTA"/>
    <property type="match status" value="1"/>
</dbReference>
<dbReference type="InterPro" id="IPR017441">
    <property type="entry name" value="Protein_kinase_ATP_BS"/>
</dbReference>
<dbReference type="SUPFAM" id="SSF56112">
    <property type="entry name" value="Protein kinase-like (PK-like)"/>
    <property type="match status" value="1"/>
</dbReference>
<keyword evidence="8" id="KW-0597">Phosphoprotein</keyword>
<dbReference type="FunFam" id="3.80.10.10:FF:000383">
    <property type="entry name" value="Leucine-rich repeat receptor protein kinase EMS1"/>
    <property type="match status" value="1"/>
</dbReference>
<evidence type="ECO:0000256" key="16">
    <source>
        <dbReference type="ARBA" id="ARBA00022777"/>
    </source>
</evidence>
<evidence type="ECO:0000256" key="9">
    <source>
        <dbReference type="ARBA" id="ARBA00022614"/>
    </source>
</evidence>
<keyword evidence="10" id="KW-0808">Transferase</keyword>
<evidence type="ECO:0000256" key="25">
    <source>
        <dbReference type="SAM" id="Phobius"/>
    </source>
</evidence>
<dbReference type="EMBL" id="CM017711">
    <property type="protein sequence ID" value="TYG47596.1"/>
    <property type="molecule type" value="Genomic_DNA"/>
</dbReference>
<evidence type="ECO:0000313" key="29">
    <source>
        <dbReference type="Proteomes" id="UP000323506"/>
    </source>
</evidence>
<proteinExistence type="inferred from homology"/>
<keyword evidence="15 24" id="KW-0547">Nucleotide-binding</keyword>
<dbReference type="CDD" id="cd14066">
    <property type="entry name" value="STKc_IRAK"/>
    <property type="match status" value="1"/>
</dbReference>
<dbReference type="Gene3D" id="3.30.200.20">
    <property type="entry name" value="Phosphorylase Kinase, domain 1"/>
    <property type="match status" value="1"/>
</dbReference>
<keyword evidence="12 26" id="KW-0732">Signal</keyword>
<comment type="similarity">
    <text evidence="3">Belongs to the RLP family.</text>
</comment>
<evidence type="ECO:0000256" key="22">
    <source>
        <dbReference type="ARBA" id="ARBA00047899"/>
    </source>
</evidence>
<dbReference type="PANTHER" id="PTHR48006">
    <property type="entry name" value="LEUCINE-RICH REPEAT-CONTAINING PROTEIN DDB_G0281931-RELATED"/>
    <property type="match status" value="1"/>
</dbReference>
<dbReference type="FunFam" id="2.60.120.430:FF:000004">
    <property type="entry name" value="Putative leucine-rich repeat receptor-like serine/threonine-protein kinase"/>
    <property type="match status" value="1"/>
</dbReference>
<dbReference type="InterPro" id="IPR032675">
    <property type="entry name" value="LRR_dom_sf"/>
</dbReference>
<evidence type="ECO:0000256" key="24">
    <source>
        <dbReference type="PROSITE-ProRule" id="PRU10141"/>
    </source>
</evidence>
<evidence type="ECO:0000256" key="1">
    <source>
        <dbReference type="ARBA" id="ARBA00004251"/>
    </source>
</evidence>
<dbReference type="Pfam" id="PF00069">
    <property type="entry name" value="Pkinase"/>
    <property type="match status" value="1"/>
</dbReference>
<keyword evidence="16" id="KW-0418">Kinase</keyword>
<keyword evidence="14" id="KW-0677">Repeat</keyword>
<keyword evidence="13" id="KW-0430">Lectin</keyword>
<evidence type="ECO:0000256" key="2">
    <source>
        <dbReference type="ARBA" id="ARBA00008536"/>
    </source>
</evidence>
<evidence type="ECO:0000313" key="28">
    <source>
        <dbReference type="EMBL" id="TYG47596.1"/>
    </source>
</evidence>
<dbReference type="Gene3D" id="2.60.120.430">
    <property type="entry name" value="Galactose-binding lectin"/>
    <property type="match status" value="1"/>
</dbReference>
<dbReference type="FunFam" id="3.30.200.20:FF:000039">
    <property type="entry name" value="receptor-like protein kinase FERONIA"/>
    <property type="match status" value="1"/>
</dbReference>
<keyword evidence="19 25" id="KW-0472">Membrane</keyword>
<comment type="subcellular location">
    <subcellularLocation>
        <location evidence="1">Cell membrane</location>
        <topology evidence="1">Single-pass type I membrane protein</topology>
    </subcellularLocation>
</comment>
<keyword evidence="11 25" id="KW-0812">Transmembrane</keyword>
<evidence type="ECO:0000256" key="13">
    <source>
        <dbReference type="ARBA" id="ARBA00022734"/>
    </source>
</evidence>
<comment type="similarity">
    <text evidence="4">In the C-terminal section; belongs to the protein kinase superfamily. Ser/Thr protein kinase family.</text>
</comment>
<keyword evidence="17 24" id="KW-0067">ATP-binding</keyword>
<keyword evidence="7" id="KW-0723">Serine/threonine-protein kinase</keyword>
<evidence type="ECO:0000256" key="20">
    <source>
        <dbReference type="ARBA" id="ARBA00023170"/>
    </source>
</evidence>
<evidence type="ECO:0000256" key="7">
    <source>
        <dbReference type="ARBA" id="ARBA00022527"/>
    </source>
</evidence>
<dbReference type="PANTHER" id="PTHR48006:SF81">
    <property type="entry name" value="PROTEIN KINASE DOMAIN-CONTAINING PROTEIN"/>
    <property type="match status" value="1"/>
</dbReference>
<dbReference type="GO" id="GO:0004674">
    <property type="term" value="F:protein serine/threonine kinase activity"/>
    <property type="evidence" value="ECO:0007669"/>
    <property type="project" value="UniProtKB-KW"/>
</dbReference>
<evidence type="ECO:0000256" key="26">
    <source>
        <dbReference type="SAM" id="SignalP"/>
    </source>
</evidence>
<evidence type="ECO:0000256" key="15">
    <source>
        <dbReference type="ARBA" id="ARBA00022741"/>
    </source>
</evidence>
<dbReference type="SUPFAM" id="SSF52047">
    <property type="entry name" value="RNI-like"/>
    <property type="match status" value="1"/>
</dbReference>
<dbReference type="PROSITE" id="PS00108">
    <property type="entry name" value="PROTEIN_KINASE_ST"/>
    <property type="match status" value="1"/>
</dbReference>
<keyword evidence="6" id="KW-1003">Cell membrane</keyword>
<evidence type="ECO:0000256" key="17">
    <source>
        <dbReference type="ARBA" id="ARBA00022840"/>
    </source>
</evidence>
<evidence type="ECO:0000256" key="23">
    <source>
        <dbReference type="ARBA" id="ARBA00048679"/>
    </source>
</evidence>
<evidence type="ECO:0000256" key="14">
    <source>
        <dbReference type="ARBA" id="ARBA00022737"/>
    </source>
</evidence>
<comment type="similarity">
    <text evidence="2">In the N-terminal section; belongs to the leguminous lectin family.</text>
</comment>
<evidence type="ECO:0000259" key="27">
    <source>
        <dbReference type="PROSITE" id="PS50011"/>
    </source>
</evidence>
<dbReference type="GO" id="GO:0005524">
    <property type="term" value="F:ATP binding"/>
    <property type="evidence" value="ECO:0007669"/>
    <property type="project" value="UniProtKB-UniRule"/>
</dbReference>
<dbReference type="SMART" id="SM00220">
    <property type="entry name" value="S_TKc"/>
    <property type="match status" value="1"/>
</dbReference>
<feature type="binding site" evidence="24">
    <location>
        <position position="681"/>
    </location>
    <ligand>
        <name>ATP</name>
        <dbReference type="ChEBI" id="CHEBI:30616"/>
    </ligand>
</feature>
<sequence>MFIHRLLFASIFIVYCLTTLTNGATLPDYEVKALHLISSILGADWNSIIDPCSRDNSWTLDPVIFLKEQNLSGTLPPNLASLSYLQQIDLTRNYLSGPIPPEWGSSTRLVRISLLGNRLTGSIPVELTNLRNLTFLILDNNGLSGTLPEALGNLSKIERLHLSSNYFTGKIPETFASLTSLKEFRISDNNFSGQIPDFIFRNWTNLEQIYMEGSGLSGPIPSINATLENLEYIIISDLNGAETNFTQPLINASLPKLKRLMMRSCNLIGEIPASFGTFTSIKILDLSFNRLSGKIPDELSNLDFDNMFLNGNNFNGSVPQWILDTREKVDLSYNNFTNTGVSDCRLNSVNLFSSIARVNNTGIVPCLRSLISCTSEPLHFVHINCGGRKITVNGITYEADFDPAGPSKFYRSITNWAFSSTGIFLSDDRPDDILYLESRQLSSNGGNELYTDARVSPSSLTYYAFCLANATYNVSLHFAEIQFTNGETYSSLGRRMFDIYIQGERRKQDFNIEEAAGGAGLSRVERFNANVTDGTLEIHFRWAGKGTTSVPERGIYGPLISGISIFNPVFKPGYKPPSQSGSGPPSKISTAAMAGIVAGATFATLLIVGIFWWNCCYKLDDEISDVLFGDEFQNGMELRKFSLVQIAKMTNNFNGEKLGEGGFGVVYKGYLKDLDTYVAVKRISKASKQGIKEYASEVKIISRSRHKNLVKLIGQCHEKGELILVYELMANGSLDSHLFKGKTLLTWEVRFKIVQDLASALFYLHEEGDHCVLHRDIKASNIMLDSSFNAKLGDFGLARLVDHAKASQTTHLAGTMGYLAPECVSSGKASKESDVYSFGVVALEIACGRRSIEPKYEESQASLVAWVWSAYGSQRLPDVADPKLCMNFDAKQMECLLMVGLWCVHPDQHLRPSIRQTIQVFNFEAPLPKLPGRRPNPTYDAQITSEIEASEPCFSSTSITVPR</sequence>
<dbReference type="GO" id="GO:0002229">
    <property type="term" value="P:defense response to oomycetes"/>
    <property type="evidence" value="ECO:0007669"/>
    <property type="project" value="UniProtKB-ARBA"/>
</dbReference>
<protein>
    <recommendedName>
        <fullName evidence="5">non-specific serine/threonine protein kinase</fullName>
        <ecNumber evidence="5">2.7.11.1</ecNumber>
    </recommendedName>
</protein>
<evidence type="ECO:0000256" key="3">
    <source>
        <dbReference type="ARBA" id="ARBA00009592"/>
    </source>
</evidence>
<evidence type="ECO:0000256" key="19">
    <source>
        <dbReference type="ARBA" id="ARBA00023136"/>
    </source>
</evidence>
<evidence type="ECO:0000256" key="6">
    <source>
        <dbReference type="ARBA" id="ARBA00022475"/>
    </source>
</evidence>
<feature type="signal peptide" evidence="26">
    <location>
        <begin position="1"/>
        <end position="23"/>
    </location>
</feature>
<dbReference type="PROSITE" id="PS00107">
    <property type="entry name" value="PROTEIN_KINASE_ATP"/>
    <property type="match status" value="1"/>
</dbReference>
<dbReference type="Pfam" id="PF11721">
    <property type="entry name" value="Malectin"/>
    <property type="match status" value="1"/>
</dbReference>
<dbReference type="Pfam" id="PF13855">
    <property type="entry name" value="LRR_8"/>
    <property type="match status" value="1"/>
</dbReference>
<dbReference type="GO" id="GO:0005886">
    <property type="term" value="C:plasma membrane"/>
    <property type="evidence" value="ECO:0007669"/>
    <property type="project" value="UniProtKB-SubCell"/>
</dbReference>
<dbReference type="InterPro" id="IPR001611">
    <property type="entry name" value="Leu-rich_rpt"/>
</dbReference>
<dbReference type="Gene3D" id="1.10.510.10">
    <property type="entry name" value="Transferase(Phosphotransferase) domain 1"/>
    <property type="match status" value="1"/>
</dbReference>
<dbReference type="Proteomes" id="UP000323506">
    <property type="component" value="Chromosome D11"/>
</dbReference>
<keyword evidence="9" id="KW-0433">Leucine-rich repeat</keyword>
<dbReference type="Gene3D" id="3.80.10.10">
    <property type="entry name" value="Ribonuclease Inhibitor"/>
    <property type="match status" value="3"/>
</dbReference>
<dbReference type="InterPro" id="IPR051824">
    <property type="entry name" value="LRR_Rcpt-Like_S/T_Kinase"/>
</dbReference>
<dbReference type="InterPro" id="IPR011009">
    <property type="entry name" value="Kinase-like_dom_sf"/>
</dbReference>
<keyword evidence="21" id="KW-0325">Glycoprotein</keyword>
<keyword evidence="29" id="KW-1185">Reference proteome</keyword>
<dbReference type="InterPro" id="IPR000719">
    <property type="entry name" value="Prot_kinase_dom"/>
</dbReference>
<evidence type="ECO:0000256" key="18">
    <source>
        <dbReference type="ARBA" id="ARBA00022989"/>
    </source>
</evidence>
<reference evidence="28 29" key="1">
    <citation type="submission" date="2019-06" db="EMBL/GenBank/DDBJ databases">
        <title>WGS assembly of Gossypium darwinii.</title>
        <authorList>
            <person name="Chen Z.J."/>
            <person name="Sreedasyam A."/>
            <person name="Ando A."/>
            <person name="Song Q."/>
            <person name="De L."/>
            <person name="Hulse-Kemp A."/>
            <person name="Ding M."/>
            <person name="Ye W."/>
            <person name="Kirkbride R."/>
            <person name="Jenkins J."/>
            <person name="Plott C."/>
            <person name="Lovell J."/>
            <person name="Lin Y.-M."/>
            <person name="Vaughn R."/>
            <person name="Liu B."/>
            <person name="Li W."/>
            <person name="Simpson S."/>
            <person name="Scheffler B."/>
            <person name="Saski C."/>
            <person name="Grover C."/>
            <person name="Hu G."/>
            <person name="Conover J."/>
            <person name="Carlson J."/>
            <person name="Shu S."/>
            <person name="Boston L."/>
            <person name="Williams M."/>
            <person name="Peterson D."/>
            <person name="Mcgee K."/>
            <person name="Jones D."/>
            <person name="Wendel J."/>
            <person name="Stelly D."/>
            <person name="Grimwood J."/>
            <person name="Schmutz J."/>
        </authorList>
    </citation>
    <scope>NUCLEOTIDE SEQUENCE [LARGE SCALE GENOMIC DNA]</scope>
    <source>
        <strain evidence="28">1808015.09</strain>
    </source>
</reference>
<dbReference type="InterPro" id="IPR008271">
    <property type="entry name" value="Ser/Thr_kinase_AS"/>
</dbReference>
<evidence type="ECO:0000256" key="5">
    <source>
        <dbReference type="ARBA" id="ARBA00012513"/>
    </source>
</evidence>
<accession>A0A5D2AVT9</accession>
<keyword evidence="20" id="KW-0675">Receptor</keyword>
<feature type="domain" description="Protein kinase" evidence="27">
    <location>
        <begin position="652"/>
        <end position="930"/>
    </location>
</feature>
<evidence type="ECO:0000256" key="4">
    <source>
        <dbReference type="ARBA" id="ARBA00010217"/>
    </source>
</evidence>
<evidence type="ECO:0000256" key="11">
    <source>
        <dbReference type="ARBA" id="ARBA00022692"/>
    </source>
</evidence>
<evidence type="ECO:0000256" key="12">
    <source>
        <dbReference type="ARBA" id="ARBA00022729"/>
    </source>
</evidence>
<dbReference type="FunFam" id="1.10.510.10:FF:000240">
    <property type="entry name" value="Lectin-domain containing receptor kinase A4.3"/>
    <property type="match status" value="1"/>
</dbReference>
<dbReference type="PROSITE" id="PS50011">
    <property type="entry name" value="PROTEIN_KINASE_DOM"/>
    <property type="match status" value="1"/>
</dbReference>
<feature type="chain" id="PRO_5023055429" description="non-specific serine/threonine protein kinase" evidence="26">
    <location>
        <begin position="24"/>
        <end position="963"/>
    </location>
</feature>
<keyword evidence="18 25" id="KW-1133">Transmembrane helix</keyword>
<evidence type="ECO:0000256" key="21">
    <source>
        <dbReference type="ARBA" id="ARBA00023180"/>
    </source>
</evidence>
<comment type="catalytic activity">
    <reaction evidence="22">
        <text>L-threonyl-[protein] + ATP = O-phospho-L-threonyl-[protein] + ADP + H(+)</text>
        <dbReference type="Rhea" id="RHEA:46608"/>
        <dbReference type="Rhea" id="RHEA-COMP:11060"/>
        <dbReference type="Rhea" id="RHEA-COMP:11605"/>
        <dbReference type="ChEBI" id="CHEBI:15378"/>
        <dbReference type="ChEBI" id="CHEBI:30013"/>
        <dbReference type="ChEBI" id="CHEBI:30616"/>
        <dbReference type="ChEBI" id="CHEBI:61977"/>
        <dbReference type="ChEBI" id="CHEBI:456216"/>
        <dbReference type="EC" id="2.7.11.1"/>
    </reaction>
</comment>
<name>A0A5D2AVT9_GOSDA</name>
<feature type="transmembrane region" description="Helical" evidence="25">
    <location>
        <begin position="591"/>
        <end position="613"/>
    </location>
</feature>
<gene>
    <name evidence="28" type="ORF">ES288_D11G352200v1</name>
</gene>
<evidence type="ECO:0000256" key="10">
    <source>
        <dbReference type="ARBA" id="ARBA00022679"/>
    </source>
</evidence>
<dbReference type="GO" id="GO:0030246">
    <property type="term" value="F:carbohydrate binding"/>
    <property type="evidence" value="ECO:0007669"/>
    <property type="project" value="UniProtKB-KW"/>
</dbReference>
<dbReference type="Pfam" id="PF00560">
    <property type="entry name" value="LRR_1"/>
    <property type="match status" value="2"/>
</dbReference>
<comment type="catalytic activity">
    <reaction evidence="23">
        <text>L-seryl-[protein] + ATP = O-phospho-L-seryl-[protein] + ADP + H(+)</text>
        <dbReference type="Rhea" id="RHEA:17989"/>
        <dbReference type="Rhea" id="RHEA-COMP:9863"/>
        <dbReference type="Rhea" id="RHEA-COMP:11604"/>
        <dbReference type="ChEBI" id="CHEBI:15378"/>
        <dbReference type="ChEBI" id="CHEBI:29999"/>
        <dbReference type="ChEBI" id="CHEBI:30616"/>
        <dbReference type="ChEBI" id="CHEBI:83421"/>
        <dbReference type="ChEBI" id="CHEBI:456216"/>
        <dbReference type="EC" id="2.7.11.1"/>
    </reaction>
</comment>
<dbReference type="EC" id="2.7.11.1" evidence="5"/>